<dbReference type="Gene3D" id="3.40.50.720">
    <property type="entry name" value="NAD(P)-binding Rossmann-like Domain"/>
    <property type="match status" value="1"/>
</dbReference>
<gene>
    <name evidence="3" type="ORF">ACHAWO_010397</name>
</gene>
<protein>
    <recommendedName>
        <fullName evidence="2">Saccharopine dehydrogenase NADP binding domain-containing protein</fullName>
    </recommendedName>
</protein>
<dbReference type="PANTHER" id="PTHR43796:SF2">
    <property type="entry name" value="CARBOXYNORSPERMIDINE SYNTHASE"/>
    <property type="match status" value="1"/>
</dbReference>
<proteinExistence type="predicted"/>
<accession>A0ABD3P2V6</accession>
<evidence type="ECO:0000256" key="1">
    <source>
        <dbReference type="SAM" id="SignalP"/>
    </source>
</evidence>
<evidence type="ECO:0000259" key="2">
    <source>
        <dbReference type="Pfam" id="PF03435"/>
    </source>
</evidence>
<feature type="chain" id="PRO_5044845881" description="Saccharopine dehydrogenase NADP binding domain-containing protein" evidence="1">
    <location>
        <begin position="18"/>
        <end position="420"/>
    </location>
</feature>
<dbReference type="SUPFAM" id="SSF51735">
    <property type="entry name" value="NAD(P)-binding Rossmann-fold domains"/>
    <property type="match status" value="1"/>
</dbReference>
<dbReference type="Proteomes" id="UP001530400">
    <property type="component" value="Unassembled WGS sequence"/>
</dbReference>
<dbReference type="AlphaFoldDB" id="A0ABD3P2V6"/>
<comment type="caution">
    <text evidence="3">The sequence shown here is derived from an EMBL/GenBank/DDBJ whole genome shotgun (WGS) entry which is preliminary data.</text>
</comment>
<evidence type="ECO:0000313" key="3">
    <source>
        <dbReference type="EMBL" id="KAL3781686.1"/>
    </source>
</evidence>
<feature type="signal peptide" evidence="1">
    <location>
        <begin position="1"/>
        <end position="17"/>
    </location>
</feature>
<keyword evidence="4" id="KW-1185">Reference proteome</keyword>
<dbReference type="InterPro" id="IPR036291">
    <property type="entry name" value="NAD(P)-bd_dom_sf"/>
</dbReference>
<reference evidence="3 4" key="1">
    <citation type="submission" date="2024-10" db="EMBL/GenBank/DDBJ databases">
        <title>Updated reference genomes for cyclostephanoid diatoms.</title>
        <authorList>
            <person name="Roberts W.R."/>
            <person name="Alverson A.J."/>
        </authorList>
    </citation>
    <scope>NUCLEOTIDE SEQUENCE [LARGE SCALE GENOMIC DNA]</scope>
    <source>
        <strain evidence="3 4">AJA010-31</strain>
    </source>
</reference>
<keyword evidence="1" id="KW-0732">Signal</keyword>
<dbReference type="Pfam" id="PF03435">
    <property type="entry name" value="Sacchrp_dh_NADP"/>
    <property type="match status" value="1"/>
</dbReference>
<dbReference type="PANTHER" id="PTHR43796">
    <property type="entry name" value="CARBOXYNORSPERMIDINE SYNTHASE"/>
    <property type="match status" value="1"/>
</dbReference>
<name>A0ABD3P2V6_9STRA</name>
<evidence type="ECO:0000313" key="4">
    <source>
        <dbReference type="Proteomes" id="UP001530400"/>
    </source>
</evidence>
<dbReference type="InterPro" id="IPR005097">
    <property type="entry name" value="Sacchrp_dh_NADP-bd"/>
</dbReference>
<feature type="domain" description="Saccharopine dehydrogenase NADP binding" evidence="2">
    <location>
        <begin position="20"/>
        <end position="136"/>
    </location>
</feature>
<dbReference type="EMBL" id="JALLPJ020000834">
    <property type="protein sequence ID" value="KAL3781686.1"/>
    <property type="molecule type" value="Genomic_DNA"/>
</dbReference>
<organism evidence="3 4">
    <name type="scientific">Cyclotella atomus</name>
    <dbReference type="NCBI Taxonomy" id="382360"/>
    <lineage>
        <taxon>Eukaryota</taxon>
        <taxon>Sar</taxon>
        <taxon>Stramenopiles</taxon>
        <taxon>Ochrophyta</taxon>
        <taxon>Bacillariophyta</taxon>
        <taxon>Coscinodiscophyceae</taxon>
        <taxon>Thalassiosirophycidae</taxon>
        <taxon>Stephanodiscales</taxon>
        <taxon>Stephanodiscaceae</taxon>
        <taxon>Cyclotella</taxon>
    </lineage>
</organism>
<sequence length="420" mass="45601">MGLFIILLATLITSTDALNILVVGGSGRVGGSTVQWLDTLSSRQSLPAKLTVGGRRLESYQAAIRNNVIPSTGVDFLSLDIDGDESKLQKTLARWSEGSSGGCLVVHTGGPFQGRRSPVLLSSCIDLGIPYVDVCDEWDLAEISKEDLHAKAVEKNLPCIISCGIWPGVSALMAAQAVDLLVSSDENAEITDIDYSFFTAGTGNAGPTIVSATFLLLATPAITFMRGKRTDKEPWTEMKTIDFGKGIDEKPVWLLDNPDVPTTALYLNRPNSSDRWKANVSSRFGTDPLPWNYLFGAMKALPRSLLYNRDAMQNFALFSEPIIRLVDKLVGATNAMRVDVTAQGENGEKKKLTLRMAHDDLEQCVGLATAAFALEVANGCNGKDVTVEPGVWFPVEIGRQARENILEIVKEDAFVYELGR</sequence>